<evidence type="ECO:0000313" key="2">
    <source>
        <dbReference type="Proteomes" id="UP000805649"/>
    </source>
</evidence>
<evidence type="ECO:0000313" key="1">
    <source>
        <dbReference type="EMBL" id="KAL0931452.1"/>
    </source>
</evidence>
<proteinExistence type="predicted"/>
<dbReference type="Proteomes" id="UP000805649">
    <property type="component" value="Unassembled WGS sequence"/>
</dbReference>
<dbReference type="EMBL" id="VUJX02000010">
    <property type="protein sequence ID" value="KAL0931452.1"/>
    <property type="molecule type" value="Genomic_DNA"/>
</dbReference>
<sequence>MFSAGDTTARVPTMNIVIQVVGSRGDVQPFVALGTALRLHGHRVRLATHDAFADFVRNSGLEFYPIGGDPEYLMSYMVRHPDLMPSMSSLRSGEVTRKRRMIQEMLMGLWDACIEPDPLSNDPFVADAIIANPPGFAHVHCAQRLGVPVHLMATSPYKQNSINYWSYGKVDYLTWQGLGDVINRWRRKALSLESLPDSVGSELLEIVQPPFTYCWSPSLVGKPADWRSNIDVCGFFMRSEPQYEPPERLAAFLASGPPPIYVGFGSIVIDDPSKMTECILEACRLTETRVILSRGWSKLGGNHVDSDRLLLLDDCPHEWLFKRVSAVVHHGGAGTTACGLVNARPTIIVPFFGDQYFWGSVVAGKGAGPEPIPHRSLDVQTLVAAIQFCFTDAAKNSARIIAEGMQKENGVEEAIKSFYRHLPLDAMTCEMLPTRVARWRCRVSDNVNDQRRDLSISDAALSRLVATGELSKSMARPLRTKEYPMDPTRWDPFTATLSSMMDTLGDFCMSLGEGVVEPPRAFAQARKLKGKRSGTRAFISAAGRGLKRSGGALIKGTIVQVPMALTQGFRSFPRVVGGHVDEPLHVVDWSSGLQAAGKNFRTELQQGASGIAVTPWRRARSEGGEGFFKAIARGSFCAVTKAGSAITGLLAYPVYGTYRSIKKRHQTKAEELISKRKDLLLATMTKKGGSGEERDSNIIR</sequence>
<organism evidence="1 2">
    <name type="scientific">Colletotrichum truncatum</name>
    <name type="common">Anthracnose fungus</name>
    <name type="synonym">Colletotrichum capsici</name>
    <dbReference type="NCBI Taxonomy" id="5467"/>
    <lineage>
        <taxon>Eukaryota</taxon>
        <taxon>Fungi</taxon>
        <taxon>Dikarya</taxon>
        <taxon>Ascomycota</taxon>
        <taxon>Pezizomycotina</taxon>
        <taxon>Sordariomycetes</taxon>
        <taxon>Hypocreomycetidae</taxon>
        <taxon>Glomerellales</taxon>
        <taxon>Glomerellaceae</taxon>
        <taxon>Colletotrichum</taxon>
        <taxon>Colletotrichum truncatum species complex</taxon>
    </lineage>
</organism>
<protein>
    <submittedName>
        <fullName evidence="1">Glycosyltransferase family 1 protein</fullName>
    </submittedName>
</protein>
<gene>
    <name evidence="1" type="ORF">CTRU02_214187</name>
</gene>
<comment type="caution">
    <text evidence="1">The sequence shown here is derived from an EMBL/GenBank/DDBJ whole genome shotgun (WGS) entry which is preliminary data.</text>
</comment>
<keyword evidence="2" id="KW-1185">Reference proteome</keyword>
<reference evidence="1 2" key="1">
    <citation type="journal article" date="2020" name="Phytopathology">
        <title>Genome Sequence Resources of Colletotrichum truncatum, C. plurivorum, C. musicola, and C. sojae: Four Species Pathogenic to Soybean (Glycine max).</title>
        <authorList>
            <person name="Rogerio F."/>
            <person name="Boufleur T.R."/>
            <person name="Ciampi-Guillardi M."/>
            <person name="Sukno S.A."/>
            <person name="Thon M.R."/>
            <person name="Massola Junior N.S."/>
            <person name="Baroncelli R."/>
        </authorList>
    </citation>
    <scope>NUCLEOTIDE SEQUENCE [LARGE SCALE GENOMIC DNA]</scope>
    <source>
        <strain evidence="1 2">CMES1059</strain>
    </source>
</reference>
<accession>A0ACC3YHW7</accession>
<name>A0ACC3YHW7_COLTU</name>